<keyword evidence="2" id="KW-1185">Reference proteome</keyword>
<dbReference type="EMBL" id="CP058606">
    <property type="protein sequence ID" value="QLG71963.1"/>
    <property type="molecule type" value="Genomic_DNA"/>
</dbReference>
<evidence type="ECO:0000313" key="2">
    <source>
        <dbReference type="Proteomes" id="UP000509704"/>
    </source>
</evidence>
<evidence type="ECO:0000313" key="1">
    <source>
        <dbReference type="EMBL" id="QLG71963.1"/>
    </source>
</evidence>
<dbReference type="PRINTS" id="PR02096">
    <property type="entry name" value="HTDHYDRTASE2"/>
</dbReference>
<sequence length="277" mass="32764">MIKQCTSVIKDYLNPYHLERFHSLLKGRVCVPQSSQGLRLGDHLLYFNPIKNELDRDGYFSYQTPSVLLDNPLLTYRRRLWAQGEITMYCAMNFNKIYICKEKIKFVKRIQNDYYVCIHRSMSDGFDTPVAKELRTLVYTNDMANDSRTNSSNNMIHMKGTLMGTFKFEEMDIINYGNLSLNSHRIHWDKSYCETKEGYKNIIVQGPLAVQVLMKFAHRYFDKPFSRVKYKNTNHIYSNTEVEIWHEHPLASNARSLRMWMKATDSEKVFLKAELKY</sequence>
<dbReference type="InterPro" id="IPR026223">
    <property type="entry name" value="Htd2"/>
</dbReference>
<name>A0A7H9B0D7_ZYGMR</name>
<dbReference type="RefSeq" id="XP_037143691.1">
    <property type="nucleotide sequence ID" value="XM_037287796.1"/>
</dbReference>
<dbReference type="GO" id="GO:0006633">
    <property type="term" value="P:fatty acid biosynthetic process"/>
    <property type="evidence" value="ECO:0007669"/>
    <property type="project" value="InterPro"/>
</dbReference>
<protein>
    <recommendedName>
        <fullName evidence="3">MaoC-like domain-containing protein</fullName>
    </recommendedName>
</protein>
<dbReference type="KEGG" id="zmk:HG535_0C03160"/>
<dbReference type="PANTHER" id="PTHR28152:SF1">
    <property type="entry name" value="HYDROXYACYL-THIOESTER DEHYDRATASE TYPE 2, MITOCHONDRIAL"/>
    <property type="match status" value="1"/>
</dbReference>
<dbReference type="SUPFAM" id="SSF54637">
    <property type="entry name" value="Thioesterase/thiol ester dehydrase-isomerase"/>
    <property type="match status" value="1"/>
</dbReference>
<evidence type="ECO:0008006" key="3">
    <source>
        <dbReference type="Google" id="ProtNLM"/>
    </source>
</evidence>
<gene>
    <name evidence="1" type="ORF">HG535_0C03160</name>
</gene>
<dbReference type="AlphaFoldDB" id="A0A7H9B0D7"/>
<dbReference type="Gene3D" id="3.10.129.10">
    <property type="entry name" value="Hotdog Thioesterase"/>
    <property type="match status" value="1"/>
</dbReference>
<proteinExistence type="predicted"/>
<dbReference type="Proteomes" id="UP000509704">
    <property type="component" value="Chromosome 3"/>
</dbReference>
<dbReference type="GeneID" id="59235661"/>
<dbReference type="InterPro" id="IPR029069">
    <property type="entry name" value="HotDog_dom_sf"/>
</dbReference>
<organism evidence="1 2">
    <name type="scientific">Zygotorulaspora mrakii</name>
    <name type="common">Zygosaccharomyces mrakii</name>
    <dbReference type="NCBI Taxonomy" id="42260"/>
    <lineage>
        <taxon>Eukaryota</taxon>
        <taxon>Fungi</taxon>
        <taxon>Dikarya</taxon>
        <taxon>Ascomycota</taxon>
        <taxon>Saccharomycotina</taxon>
        <taxon>Saccharomycetes</taxon>
        <taxon>Saccharomycetales</taxon>
        <taxon>Saccharomycetaceae</taxon>
        <taxon>Zygotorulaspora</taxon>
    </lineage>
</organism>
<accession>A0A7H9B0D7</accession>
<dbReference type="PANTHER" id="PTHR28152">
    <property type="entry name" value="HYDROXYACYL-THIOESTER DEHYDRATASE TYPE 2, MITOCHONDRIAL"/>
    <property type="match status" value="1"/>
</dbReference>
<dbReference type="GO" id="GO:0019171">
    <property type="term" value="F:(3R)-hydroxyacyl-[acyl-carrier-protein] dehydratase activity"/>
    <property type="evidence" value="ECO:0007669"/>
    <property type="project" value="InterPro"/>
</dbReference>
<dbReference type="GO" id="GO:0005739">
    <property type="term" value="C:mitochondrion"/>
    <property type="evidence" value="ECO:0007669"/>
    <property type="project" value="InterPro"/>
</dbReference>
<dbReference type="OrthoDB" id="3257538at2759"/>
<dbReference type="InterPro" id="IPR052741">
    <property type="entry name" value="Mitochondrial_HTD2"/>
</dbReference>
<reference evidence="1 2" key="1">
    <citation type="submission" date="2020-07" db="EMBL/GenBank/DDBJ databases">
        <title>The yeast mating-type switching endonuclease HO is a domesticated member of an unorthodox homing genetic element family.</title>
        <authorList>
            <person name="Coughlan A.Y."/>
            <person name="Lombardi L."/>
            <person name="Braun-Galleani S."/>
            <person name="Martos A.R."/>
            <person name="Galeote V."/>
            <person name="Bigey F."/>
            <person name="Dequin S."/>
            <person name="Byrne K.P."/>
            <person name="Wolfe K.H."/>
        </authorList>
    </citation>
    <scope>NUCLEOTIDE SEQUENCE [LARGE SCALE GENOMIC DNA]</scope>
    <source>
        <strain evidence="1 2">NRRL Y-6702</strain>
    </source>
</reference>